<protein>
    <submittedName>
        <fullName evidence="2">Uncharacterized protein</fullName>
    </submittedName>
</protein>
<keyword evidence="1" id="KW-0175">Coiled coil</keyword>
<dbReference type="OMA" id="FLCNEES"/>
<gene>
    <name evidence="2" type="primary">AUGUSTUS-3.0.2_00425</name>
    <name evidence="2" type="ORF">TcasGA2_TC000425</name>
</gene>
<accession>D6WAD2</accession>
<evidence type="ECO:0000313" key="3">
    <source>
        <dbReference type="Proteomes" id="UP000007266"/>
    </source>
</evidence>
<sequence length="442" mass="51693">MASRADVNHTIEQIRNVWPDLAFDREDVVQGRPEFIVRFCSNFIAEINDKISFLCNEESTGSEHPENPEFDKRVTLYCNVSEIYRKMKYISLNLSDFYVQNPKKMYTFLKCSIHFVIYLNNYLDEMYATVFESLKKLAEYEDLKKIKQELLAENAEYAEQLAREKNTHESLKIKAEKVKKAHAKMLNDKAMEEKKLAEETAELSELQKEVDNLEYELKLLQDKEEDLKGSVVTKTDYENLKKMEKVLEREQGELDGDDFHTNDKIEHVLTDAKELEADAEKLQTLNFDSLDVNSLLQHREEFAQSKTYLNKLSEQACSLNNEAESKRKTVDKLQFRVDKSQASVAELGNKYSMEAENEQKSFEDRNFELAAALEECQRLESQSIDLLEEMKQIEAKESVVKKITKDAYRKILNKDREATNKFDTYLRDIVRVSRLAEIPKRN</sequence>
<feature type="coiled-coil region" evidence="1">
    <location>
        <begin position="140"/>
        <end position="230"/>
    </location>
</feature>
<keyword evidence="3" id="KW-1185">Reference proteome</keyword>
<reference evidence="2 3" key="1">
    <citation type="journal article" date="2008" name="Nature">
        <title>The genome of the model beetle and pest Tribolium castaneum.</title>
        <authorList>
            <consortium name="Tribolium Genome Sequencing Consortium"/>
            <person name="Richards S."/>
            <person name="Gibbs R.A."/>
            <person name="Weinstock G.M."/>
            <person name="Brown S.J."/>
            <person name="Denell R."/>
            <person name="Beeman R.W."/>
            <person name="Gibbs R."/>
            <person name="Beeman R.W."/>
            <person name="Brown S.J."/>
            <person name="Bucher G."/>
            <person name="Friedrich M."/>
            <person name="Grimmelikhuijzen C.J."/>
            <person name="Klingler M."/>
            <person name="Lorenzen M."/>
            <person name="Richards S."/>
            <person name="Roth S."/>
            <person name="Schroder R."/>
            <person name="Tautz D."/>
            <person name="Zdobnov E.M."/>
            <person name="Muzny D."/>
            <person name="Gibbs R.A."/>
            <person name="Weinstock G.M."/>
            <person name="Attaway T."/>
            <person name="Bell S."/>
            <person name="Buhay C.J."/>
            <person name="Chandrabose M.N."/>
            <person name="Chavez D."/>
            <person name="Clerk-Blankenburg K.P."/>
            <person name="Cree A."/>
            <person name="Dao M."/>
            <person name="Davis C."/>
            <person name="Chacko J."/>
            <person name="Dinh H."/>
            <person name="Dugan-Rocha S."/>
            <person name="Fowler G."/>
            <person name="Garner T.T."/>
            <person name="Garnes J."/>
            <person name="Gnirke A."/>
            <person name="Hawes A."/>
            <person name="Hernandez J."/>
            <person name="Hines S."/>
            <person name="Holder M."/>
            <person name="Hume J."/>
            <person name="Jhangiani S.N."/>
            <person name="Joshi V."/>
            <person name="Khan Z.M."/>
            <person name="Jackson L."/>
            <person name="Kovar C."/>
            <person name="Kowis A."/>
            <person name="Lee S."/>
            <person name="Lewis L.R."/>
            <person name="Margolis J."/>
            <person name="Morgan M."/>
            <person name="Nazareth L.V."/>
            <person name="Nguyen N."/>
            <person name="Okwuonu G."/>
            <person name="Parker D."/>
            <person name="Richards S."/>
            <person name="Ruiz S.J."/>
            <person name="Santibanez J."/>
            <person name="Savard J."/>
            <person name="Scherer S.E."/>
            <person name="Schneider B."/>
            <person name="Sodergren E."/>
            <person name="Tautz D."/>
            <person name="Vattahil S."/>
            <person name="Villasana D."/>
            <person name="White C.S."/>
            <person name="Wright R."/>
            <person name="Park Y."/>
            <person name="Beeman R.W."/>
            <person name="Lord J."/>
            <person name="Oppert B."/>
            <person name="Lorenzen M."/>
            <person name="Brown S."/>
            <person name="Wang L."/>
            <person name="Savard J."/>
            <person name="Tautz D."/>
            <person name="Richards S."/>
            <person name="Weinstock G."/>
            <person name="Gibbs R.A."/>
            <person name="Liu Y."/>
            <person name="Worley K."/>
            <person name="Weinstock G."/>
            <person name="Elsik C.G."/>
            <person name="Reese J.T."/>
            <person name="Elhaik E."/>
            <person name="Landan G."/>
            <person name="Graur D."/>
            <person name="Arensburger P."/>
            <person name="Atkinson P."/>
            <person name="Beeman R.W."/>
            <person name="Beidler J."/>
            <person name="Brown S.J."/>
            <person name="Demuth J.P."/>
            <person name="Drury D.W."/>
            <person name="Du Y.Z."/>
            <person name="Fujiwara H."/>
            <person name="Lorenzen M."/>
            <person name="Maselli V."/>
            <person name="Osanai M."/>
            <person name="Park Y."/>
            <person name="Robertson H.M."/>
            <person name="Tu Z."/>
            <person name="Wang J.J."/>
            <person name="Wang S."/>
            <person name="Richards S."/>
            <person name="Song H."/>
            <person name="Zhang L."/>
            <person name="Sodergren E."/>
            <person name="Werner D."/>
            <person name="Stanke M."/>
            <person name="Morgenstern B."/>
            <person name="Solovyev V."/>
            <person name="Kosarev P."/>
            <person name="Brown G."/>
            <person name="Chen H.C."/>
            <person name="Ermolaeva O."/>
            <person name="Hlavina W."/>
            <person name="Kapustin Y."/>
            <person name="Kiryutin B."/>
            <person name="Kitts P."/>
            <person name="Maglott D."/>
            <person name="Pruitt K."/>
            <person name="Sapojnikov V."/>
            <person name="Souvorov A."/>
            <person name="Mackey A.J."/>
            <person name="Waterhouse R.M."/>
            <person name="Wyder S."/>
            <person name="Zdobnov E.M."/>
            <person name="Zdobnov E.M."/>
            <person name="Wyder S."/>
            <person name="Kriventseva E.V."/>
            <person name="Kadowaki T."/>
            <person name="Bork P."/>
            <person name="Aranda M."/>
            <person name="Bao R."/>
            <person name="Beermann A."/>
            <person name="Berns N."/>
            <person name="Bolognesi R."/>
            <person name="Bonneton F."/>
            <person name="Bopp D."/>
            <person name="Brown S.J."/>
            <person name="Bucher G."/>
            <person name="Butts T."/>
            <person name="Chaumot A."/>
            <person name="Denell R.E."/>
            <person name="Ferrier D.E."/>
            <person name="Friedrich M."/>
            <person name="Gordon C.M."/>
            <person name="Jindra M."/>
            <person name="Klingler M."/>
            <person name="Lan Q."/>
            <person name="Lattorff H.M."/>
            <person name="Laudet V."/>
            <person name="von Levetsow C."/>
            <person name="Liu Z."/>
            <person name="Lutz R."/>
            <person name="Lynch J.A."/>
            <person name="da Fonseca R.N."/>
            <person name="Posnien N."/>
            <person name="Reuter R."/>
            <person name="Roth S."/>
            <person name="Savard J."/>
            <person name="Schinko J.B."/>
            <person name="Schmitt C."/>
            <person name="Schoppmeier M."/>
            <person name="Schroder R."/>
            <person name="Shippy T.D."/>
            <person name="Simonnet F."/>
            <person name="Marques-Souza H."/>
            <person name="Tautz D."/>
            <person name="Tomoyasu Y."/>
            <person name="Trauner J."/>
            <person name="Van der Zee M."/>
            <person name="Vervoort M."/>
            <person name="Wittkopp N."/>
            <person name="Wimmer E.A."/>
            <person name="Yang X."/>
            <person name="Jones A.K."/>
            <person name="Sattelle D.B."/>
            <person name="Ebert P.R."/>
            <person name="Nelson D."/>
            <person name="Scott J.G."/>
            <person name="Beeman R.W."/>
            <person name="Muthukrishnan S."/>
            <person name="Kramer K.J."/>
            <person name="Arakane Y."/>
            <person name="Beeman R.W."/>
            <person name="Zhu Q."/>
            <person name="Hogenkamp D."/>
            <person name="Dixit R."/>
            <person name="Oppert B."/>
            <person name="Jiang H."/>
            <person name="Zou Z."/>
            <person name="Marshall J."/>
            <person name="Elpidina E."/>
            <person name="Vinokurov K."/>
            <person name="Oppert C."/>
            <person name="Zou Z."/>
            <person name="Evans J."/>
            <person name="Lu Z."/>
            <person name="Zhao P."/>
            <person name="Sumathipala N."/>
            <person name="Altincicek B."/>
            <person name="Vilcinskas A."/>
            <person name="Williams M."/>
            <person name="Hultmark D."/>
            <person name="Hetru C."/>
            <person name="Jiang H."/>
            <person name="Grimmelikhuijzen C.J."/>
            <person name="Hauser F."/>
            <person name="Cazzamali G."/>
            <person name="Williamson M."/>
            <person name="Park Y."/>
            <person name="Li B."/>
            <person name="Tanaka Y."/>
            <person name="Predel R."/>
            <person name="Neupert S."/>
            <person name="Schachtner J."/>
            <person name="Verleyen P."/>
            <person name="Raible F."/>
            <person name="Bork P."/>
            <person name="Friedrich M."/>
            <person name="Walden K.K."/>
            <person name="Robertson H.M."/>
            <person name="Angeli S."/>
            <person name="Foret S."/>
            <person name="Bucher G."/>
            <person name="Schuetz S."/>
            <person name="Maleszka R."/>
            <person name="Wimmer E.A."/>
            <person name="Beeman R.W."/>
            <person name="Lorenzen M."/>
            <person name="Tomoyasu Y."/>
            <person name="Miller S.C."/>
            <person name="Grossmann D."/>
            <person name="Bucher G."/>
        </authorList>
    </citation>
    <scope>NUCLEOTIDE SEQUENCE [LARGE SCALE GENOMIC DNA]</scope>
    <source>
        <strain evidence="2 3">Georgia GA2</strain>
    </source>
</reference>
<dbReference type="HOGENOM" id="CLU_620137_0_0_1"/>
<dbReference type="Proteomes" id="UP000007266">
    <property type="component" value="Linkage group 2"/>
</dbReference>
<dbReference type="AlphaFoldDB" id="D6WAD2"/>
<dbReference type="OrthoDB" id="6767691at2759"/>
<dbReference type="EMBL" id="KQ971312">
    <property type="protein sequence ID" value="EEZ98025.1"/>
    <property type="molecule type" value="Genomic_DNA"/>
</dbReference>
<evidence type="ECO:0000313" key="2">
    <source>
        <dbReference type="EMBL" id="EEZ98025.1"/>
    </source>
</evidence>
<dbReference type="KEGG" id="tca:103315220"/>
<reference evidence="2 3" key="2">
    <citation type="journal article" date="2010" name="Nucleic Acids Res.">
        <title>BeetleBase in 2010: revisions to provide comprehensive genomic information for Tribolium castaneum.</title>
        <authorList>
            <person name="Kim H.S."/>
            <person name="Murphy T."/>
            <person name="Xia J."/>
            <person name="Caragea D."/>
            <person name="Park Y."/>
            <person name="Beeman R.W."/>
            <person name="Lorenzen M.D."/>
            <person name="Butcher S."/>
            <person name="Manak J.R."/>
            <person name="Brown S.J."/>
        </authorList>
    </citation>
    <scope>GENOME REANNOTATION</scope>
    <source>
        <strain evidence="2 3">Georgia GA2</strain>
    </source>
</reference>
<organism evidence="2 3">
    <name type="scientific">Tribolium castaneum</name>
    <name type="common">Red flour beetle</name>
    <dbReference type="NCBI Taxonomy" id="7070"/>
    <lineage>
        <taxon>Eukaryota</taxon>
        <taxon>Metazoa</taxon>
        <taxon>Ecdysozoa</taxon>
        <taxon>Arthropoda</taxon>
        <taxon>Hexapoda</taxon>
        <taxon>Insecta</taxon>
        <taxon>Pterygota</taxon>
        <taxon>Neoptera</taxon>
        <taxon>Endopterygota</taxon>
        <taxon>Coleoptera</taxon>
        <taxon>Polyphaga</taxon>
        <taxon>Cucujiformia</taxon>
        <taxon>Tenebrionidae</taxon>
        <taxon>Tenebrionidae incertae sedis</taxon>
        <taxon>Tribolium</taxon>
    </lineage>
</organism>
<name>D6WAD2_TRICA</name>
<evidence type="ECO:0000256" key="1">
    <source>
        <dbReference type="SAM" id="Coils"/>
    </source>
</evidence>
<feature type="coiled-coil region" evidence="1">
    <location>
        <begin position="369"/>
        <end position="396"/>
    </location>
</feature>
<proteinExistence type="predicted"/>